<evidence type="ECO:0000313" key="7">
    <source>
        <dbReference type="Proteomes" id="UP001257627"/>
    </source>
</evidence>
<dbReference type="InterPro" id="IPR050204">
    <property type="entry name" value="AraC_XylS_family_regulators"/>
</dbReference>
<evidence type="ECO:0000256" key="1">
    <source>
        <dbReference type="ARBA" id="ARBA00023015"/>
    </source>
</evidence>
<evidence type="ECO:0000256" key="2">
    <source>
        <dbReference type="ARBA" id="ARBA00023125"/>
    </source>
</evidence>
<dbReference type="Pfam" id="PF12833">
    <property type="entry name" value="HTH_18"/>
    <property type="match status" value="1"/>
</dbReference>
<feature type="region of interest" description="Disordered" evidence="4">
    <location>
        <begin position="55"/>
        <end position="77"/>
    </location>
</feature>
<keyword evidence="2" id="KW-0238">DNA-binding</keyword>
<protein>
    <submittedName>
        <fullName evidence="6">Helix-turn-helix domain-containing protein</fullName>
    </submittedName>
</protein>
<proteinExistence type="predicted"/>
<evidence type="ECO:0000259" key="5">
    <source>
        <dbReference type="PROSITE" id="PS01124"/>
    </source>
</evidence>
<dbReference type="InterPro" id="IPR009057">
    <property type="entry name" value="Homeodomain-like_sf"/>
</dbReference>
<keyword evidence="7" id="KW-1185">Reference proteome</keyword>
<gene>
    <name evidence="6" type="ORF">PU648_14950</name>
</gene>
<dbReference type="Gene3D" id="1.10.10.60">
    <property type="entry name" value="Homeodomain-like"/>
    <property type="match status" value="1"/>
</dbReference>
<dbReference type="RefSeq" id="WP_316732685.1">
    <property type="nucleotide sequence ID" value="NZ_JARAKF010000001.1"/>
</dbReference>
<dbReference type="PANTHER" id="PTHR46796">
    <property type="entry name" value="HTH-TYPE TRANSCRIPTIONAL ACTIVATOR RHAS-RELATED"/>
    <property type="match status" value="1"/>
</dbReference>
<name>A0ABU3UI51_9ACTN</name>
<feature type="domain" description="HTH araC/xylS-type" evidence="5">
    <location>
        <begin position="197"/>
        <end position="298"/>
    </location>
</feature>
<organism evidence="6 7">
    <name type="scientific">Streptomyces mirabilis</name>
    <dbReference type="NCBI Taxonomy" id="68239"/>
    <lineage>
        <taxon>Bacteria</taxon>
        <taxon>Bacillati</taxon>
        <taxon>Actinomycetota</taxon>
        <taxon>Actinomycetes</taxon>
        <taxon>Kitasatosporales</taxon>
        <taxon>Streptomycetaceae</taxon>
        <taxon>Streptomyces</taxon>
    </lineage>
</organism>
<keyword evidence="1" id="KW-0805">Transcription regulation</keyword>
<accession>A0ABU3UI51</accession>
<evidence type="ECO:0000256" key="3">
    <source>
        <dbReference type="ARBA" id="ARBA00023163"/>
    </source>
</evidence>
<dbReference type="PRINTS" id="PR00032">
    <property type="entry name" value="HTHARAC"/>
</dbReference>
<dbReference type="PROSITE" id="PS01124">
    <property type="entry name" value="HTH_ARAC_FAMILY_2"/>
    <property type="match status" value="1"/>
</dbReference>
<evidence type="ECO:0000313" key="6">
    <source>
        <dbReference type="EMBL" id="MDU8993601.1"/>
    </source>
</evidence>
<sequence length="321" mass="34472">MGLDIVVSGAAPAELPGAGRPYPARRAHRLVARDSGEYLFVGMKGAAGVRGAAGLRGGSDVRGGREARGGSGALGPRRPEDVFLGPGDICFYDANGPATLDFPERFRMKVFLVPYESLGLDAADVARLAGTPVPRVSRLGSLLSPFLSELADTASSSRPPVGELLAWNAVNVLATLATERLGRDATATPDARTPLRARILEFIDLHLTDEDLSPETIAGAHHISARYLHRLFQDEGTTVGRWIQRRRLEECRRDLMIRARGGRTIAAVANRWGFMSATHFSRVFRAAYGMSPSEWRDTVGRATPTAETVDALGAVSSTAVR</sequence>
<reference evidence="6 7" key="1">
    <citation type="submission" date="2023-02" db="EMBL/GenBank/DDBJ databases">
        <authorList>
            <person name="Maleckis M."/>
        </authorList>
    </citation>
    <scope>NUCLEOTIDE SEQUENCE [LARGE SCALE GENOMIC DNA]</scope>
    <source>
        <strain evidence="6 7">P8-A2</strain>
    </source>
</reference>
<comment type="caution">
    <text evidence="6">The sequence shown here is derived from an EMBL/GenBank/DDBJ whole genome shotgun (WGS) entry which is preliminary data.</text>
</comment>
<keyword evidence="3" id="KW-0804">Transcription</keyword>
<dbReference type="InterPro" id="IPR018060">
    <property type="entry name" value="HTH_AraC"/>
</dbReference>
<dbReference type="Proteomes" id="UP001257627">
    <property type="component" value="Unassembled WGS sequence"/>
</dbReference>
<dbReference type="InterPro" id="IPR020449">
    <property type="entry name" value="Tscrpt_reg_AraC-type_HTH"/>
</dbReference>
<dbReference type="EMBL" id="JARAKF010000001">
    <property type="protein sequence ID" value="MDU8993601.1"/>
    <property type="molecule type" value="Genomic_DNA"/>
</dbReference>
<dbReference type="PANTHER" id="PTHR46796:SF6">
    <property type="entry name" value="ARAC SUBFAMILY"/>
    <property type="match status" value="1"/>
</dbReference>
<dbReference type="SUPFAM" id="SSF46689">
    <property type="entry name" value="Homeodomain-like"/>
    <property type="match status" value="1"/>
</dbReference>
<dbReference type="SMART" id="SM00342">
    <property type="entry name" value="HTH_ARAC"/>
    <property type="match status" value="1"/>
</dbReference>
<evidence type="ECO:0000256" key="4">
    <source>
        <dbReference type="SAM" id="MobiDB-lite"/>
    </source>
</evidence>